<keyword evidence="8" id="KW-0472">Membrane</keyword>
<dbReference type="PANTHER" id="PTHR24305">
    <property type="entry name" value="CYTOCHROME P450"/>
    <property type="match status" value="1"/>
</dbReference>
<dbReference type="CDD" id="cd11061">
    <property type="entry name" value="CYP67-like"/>
    <property type="match status" value="1"/>
</dbReference>
<accession>A0A9W9FSA3</accession>
<proteinExistence type="inferred from homology"/>
<name>A0A9W9FSA3_9EURO</name>
<dbReference type="GO" id="GO:0020037">
    <property type="term" value="F:heme binding"/>
    <property type="evidence" value="ECO:0007669"/>
    <property type="project" value="InterPro"/>
</dbReference>
<evidence type="ECO:0000256" key="5">
    <source>
        <dbReference type="ARBA" id="ARBA00023004"/>
    </source>
</evidence>
<comment type="cofactor">
    <cofactor evidence="1 7">
        <name>heme</name>
        <dbReference type="ChEBI" id="CHEBI:30413"/>
    </cofactor>
</comment>
<keyword evidence="3 7" id="KW-0479">Metal-binding</keyword>
<evidence type="ECO:0000313" key="10">
    <source>
        <dbReference type="Proteomes" id="UP001141434"/>
    </source>
</evidence>
<organism evidence="9 10">
    <name type="scientific">Penicillium alfredii</name>
    <dbReference type="NCBI Taxonomy" id="1506179"/>
    <lineage>
        <taxon>Eukaryota</taxon>
        <taxon>Fungi</taxon>
        <taxon>Dikarya</taxon>
        <taxon>Ascomycota</taxon>
        <taxon>Pezizomycotina</taxon>
        <taxon>Eurotiomycetes</taxon>
        <taxon>Eurotiomycetidae</taxon>
        <taxon>Eurotiales</taxon>
        <taxon>Aspergillaceae</taxon>
        <taxon>Penicillium</taxon>
    </lineage>
</organism>
<gene>
    <name evidence="9" type="ORF">NUU61_002863</name>
</gene>
<comment type="caution">
    <text evidence="9">The sequence shown here is derived from an EMBL/GenBank/DDBJ whole genome shotgun (WGS) entry which is preliminary data.</text>
</comment>
<dbReference type="PRINTS" id="PR00463">
    <property type="entry name" value="EP450I"/>
</dbReference>
<evidence type="ECO:0008006" key="11">
    <source>
        <dbReference type="Google" id="ProtNLM"/>
    </source>
</evidence>
<dbReference type="RefSeq" id="XP_056514512.1">
    <property type="nucleotide sequence ID" value="XM_056653445.1"/>
</dbReference>
<dbReference type="GeneID" id="81392613"/>
<evidence type="ECO:0000256" key="7">
    <source>
        <dbReference type="PIRSR" id="PIRSR602401-1"/>
    </source>
</evidence>
<reference evidence="9" key="2">
    <citation type="journal article" date="2023" name="IMA Fungus">
        <title>Comparative genomic study of the Penicillium genus elucidates a diverse pangenome and 15 lateral gene transfer events.</title>
        <authorList>
            <person name="Petersen C."/>
            <person name="Sorensen T."/>
            <person name="Nielsen M.R."/>
            <person name="Sondergaard T.E."/>
            <person name="Sorensen J.L."/>
            <person name="Fitzpatrick D.A."/>
            <person name="Frisvad J.C."/>
            <person name="Nielsen K.L."/>
        </authorList>
    </citation>
    <scope>NUCLEOTIDE SEQUENCE</scope>
    <source>
        <strain evidence="9">IBT 34128</strain>
    </source>
</reference>
<sequence length="516" mass="58984">MQGPRILKFTAAAYVVLALLEGRKSLEIAALGHAALLLGSFILSLFLSIAFYRAFGHRTRHFPGPRLAGVSKLWHMYQCRNGQNHLVLDNLYRQYGDFVRTGPSEVTVFHPEVLARLDGPGNKTQKSDWYDFLLPHVGVTTTRDRPFHDQRRRLWVKGFSSKSMEHYEEHIRGHARDLEGLIAADCKRNAISSLSTYFYWFSFDIMGLFTFSRSFDMLSKEDWHYAVRDLRRAMKILGPLSSVPWLAQIGFWLLKGYWIVKDWHTMISWCAGQMKHRIHEPKSHDVSQAIIDDFQKKNELDSNHPALIGDAVVAIVAGSDTVAPTLVFTFYELALNPEKADKLYEEVRDIDINDTKSLRKLSYLNAIIMETLRLHPAVPTGGYRDTPPEGMTIGGTFIPGKTTIVAPRYTLGRLESCYERPNEWLPERWDTEPELVKDSRSFLPFAQGRYTCLGKDVAMAEMLTVIALLVSKYRLSFPLDQGKDSIRQVEQMMRDQFTATPGSLGLIFTKREKEVV</sequence>
<dbReference type="EMBL" id="JAPMSZ010000004">
    <property type="protein sequence ID" value="KAJ5105516.1"/>
    <property type="molecule type" value="Genomic_DNA"/>
</dbReference>
<comment type="similarity">
    <text evidence="2">Belongs to the cytochrome P450 family.</text>
</comment>
<dbReference type="Proteomes" id="UP001141434">
    <property type="component" value="Unassembled WGS sequence"/>
</dbReference>
<evidence type="ECO:0000256" key="1">
    <source>
        <dbReference type="ARBA" id="ARBA00001971"/>
    </source>
</evidence>
<keyword evidence="6" id="KW-0503">Monooxygenase</keyword>
<dbReference type="OrthoDB" id="6692864at2759"/>
<dbReference type="SUPFAM" id="SSF48264">
    <property type="entry name" value="Cytochrome P450"/>
    <property type="match status" value="1"/>
</dbReference>
<keyword evidence="7" id="KW-0349">Heme</keyword>
<dbReference type="InterPro" id="IPR002401">
    <property type="entry name" value="Cyt_P450_E_grp-I"/>
</dbReference>
<dbReference type="PANTHER" id="PTHR24305:SF187">
    <property type="entry name" value="P450, PUTATIVE (EUROFUNG)-RELATED"/>
    <property type="match status" value="1"/>
</dbReference>
<dbReference type="Pfam" id="PF00067">
    <property type="entry name" value="p450"/>
    <property type="match status" value="1"/>
</dbReference>
<keyword evidence="4" id="KW-0560">Oxidoreductase</keyword>
<dbReference type="InterPro" id="IPR050121">
    <property type="entry name" value="Cytochrome_P450_monoxygenase"/>
</dbReference>
<dbReference type="GO" id="GO:0016705">
    <property type="term" value="F:oxidoreductase activity, acting on paired donors, with incorporation or reduction of molecular oxygen"/>
    <property type="evidence" value="ECO:0007669"/>
    <property type="project" value="InterPro"/>
</dbReference>
<keyword evidence="8" id="KW-0812">Transmembrane</keyword>
<dbReference type="InterPro" id="IPR001128">
    <property type="entry name" value="Cyt_P450"/>
</dbReference>
<feature type="binding site" description="axial binding residue" evidence="7">
    <location>
        <position position="452"/>
    </location>
    <ligand>
        <name>heme</name>
        <dbReference type="ChEBI" id="CHEBI:30413"/>
    </ligand>
    <ligandPart>
        <name>Fe</name>
        <dbReference type="ChEBI" id="CHEBI:18248"/>
    </ligandPart>
</feature>
<dbReference type="GO" id="GO:0004497">
    <property type="term" value="F:monooxygenase activity"/>
    <property type="evidence" value="ECO:0007669"/>
    <property type="project" value="UniProtKB-KW"/>
</dbReference>
<evidence type="ECO:0000256" key="4">
    <source>
        <dbReference type="ARBA" id="ARBA00023002"/>
    </source>
</evidence>
<evidence type="ECO:0000256" key="3">
    <source>
        <dbReference type="ARBA" id="ARBA00022723"/>
    </source>
</evidence>
<feature type="transmembrane region" description="Helical" evidence="8">
    <location>
        <begin position="35"/>
        <end position="55"/>
    </location>
</feature>
<protein>
    <recommendedName>
        <fullName evidence="11">Cytochrome P450</fullName>
    </recommendedName>
</protein>
<evidence type="ECO:0000256" key="6">
    <source>
        <dbReference type="ARBA" id="ARBA00023033"/>
    </source>
</evidence>
<evidence type="ECO:0000256" key="2">
    <source>
        <dbReference type="ARBA" id="ARBA00010617"/>
    </source>
</evidence>
<keyword evidence="5 7" id="KW-0408">Iron</keyword>
<evidence type="ECO:0000256" key="8">
    <source>
        <dbReference type="SAM" id="Phobius"/>
    </source>
</evidence>
<keyword evidence="8" id="KW-1133">Transmembrane helix</keyword>
<keyword evidence="10" id="KW-1185">Reference proteome</keyword>
<dbReference type="AlphaFoldDB" id="A0A9W9FSA3"/>
<evidence type="ECO:0000313" key="9">
    <source>
        <dbReference type="EMBL" id="KAJ5105516.1"/>
    </source>
</evidence>
<dbReference type="GO" id="GO:0043386">
    <property type="term" value="P:mycotoxin biosynthetic process"/>
    <property type="evidence" value="ECO:0007669"/>
    <property type="project" value="UniProtKB-ARBA"/>
</dbReference>
<dbReference type="PRINTS" id="PR00385">
    <property type="entry name" value="P450"/>
</dbReference>
<reference evidence="9" key="1">
    <citation type="submission" date="2022-11" db="EMBL/GenBank/DDBJ databases">
        <authorList>
            <person name="Petersen C."/>
        </authorList>
    </citation>
    <scope>NUCLEOTIDE SEQUENCE</scope>
    <source>
        <strain evidence="9">IBT 34128</strain>
    </source>
</reference>
<dbReference type="GO" id="GO:0005506">
    <property type="term" value="F:iron ion binding"/>
    <property type="evidence" value="ECO:0007669"/>
    <property type="project" value="InterPro"/>
</dbReference>
<dbReference type="InterPro" id="IPR036396">
    <property type="entry name" value="Cyt_P450_sf"/>
</dbReference>
<dbReference type="Gene3D" id="1.10.630.10">
    <property type="entry name" value="Cytochrome P450"/>
    <property type="match status" value="1"/>
</dbReference>